<evidence type="ECO:0000313" key="4">
    <source>
        <dbReference type="Proteomes" id="UP000440578"/>
    </source>
</evidence>
<dbReference type="PANTHER" id="PTHR36688">
    <property type="entry name" value="ENDO/EXONUCLEASE/PHOSPHATASE DOMAIN-CONTAINING PROTEIN"/>
    <property type="match status" value="1"/>
</dbReference>
<evidence type="ECO:0000256" key="1">
    <source>
        <dbReference type="SAM" id="MobiDB-lite"/>
    </source>
</evidence>
<dbReference type="InterPro" id="IPR052560">
    <property type="entry name" value="RdDP_mobile_element"/>
</dbReference>
<keyword evidence="3" id="KW-0808">Transferase</keyword>
<dbReference type="InterPro" id="IPR043502">
    <property type="entry name" value="DNA/RNA_pol_sf"/>
</dbReference>
<feature type="compositionally biased region" description="Low complexity" evidence="1">
    <location>
        <begin position="1"/>
        <end position="12"/>
    </location>
</feature>
<dbReference type="GO" id="GO:0003964">
    <property type="term" value="F:RNA-directed DNA polymerase activity"/>
    <property type="evidence" value="ECO:0007669"/>
    <property type="project" value="UniProtKB-KW"/>
</dbReference>
<dbReference type="PROSITE" id="PS50878">
    <property type="entry name" value="RT_POL"/>
    <property type="match status" value="1"/>
</dbReference>
<feature type="domain" description="Reverse transcriptase" evidence="2">
    <location>
        <begin position="539"/>
        <end position="825"/>
    </location>
</feature>
<feature type="region of interest" description="Disordered" evidence="1">
    <location>
        <begin position="1"/>
        <end position="36"/>
    </location>
</feature>
<gene>
    <name evidence="3" type="primary">pol_94</name>
    <name evidence="3" type="ORF">FJT64_027976</name>
</gene>
<dbReference type="OrthoDB" id="6369833at2759"/>
<sequence length="1036" mass="114293">MSSSPAVSAPVSTDGGGGRGAGGPGGRRRARNRRYHRNRQQRSLLHLVCWNANGLQPKVGELERWLLSNKADVVAVQEGQFSRSATRIRGFQPPVVTRRTRGRLTGAPSVKGGDVAVYVRAGIHFTPLTDRPLAAADDSTEICGVKILGNRPLDIWCLYRPPLRSSVEDQREDHFDPDLLPNDDNSIVVGDFNAHHPLWDSTCDAADDVGDRVATWLDRTGWTVLNSGEATRVDSQTAPDIAVCALSLARRTSWLLDDSLGSDHRVMKMTVRSGFSSSRRVRKARWAFKKADWSAWSSECEAALADPPRGATAQQLCTRFTAALQQASARHIPRGARADPKPWAADPELEEAIADRRSAQARVDPAVPETIQHYVETRRRAAEVEARVSRQRFHQMVSEELNKPNSIGRVSKILKRWEGATDDDHRDGQAMEHGGRLLVKDGDKADAFCQTYAWVSRQVRVPKVDRLAKQQRKALTPSTCRECDGARVGCCGAFSMDELVRQLNSLKLKKTPGPDGITAEMLLHLGPTARRELLHAINSSWQEGAVPREWRQATICPIPKAGKDKRLISSYRPIALTSHVSKLVERLVLSRLNHVVAARSLIPPEQVGFREGRSVEDSLGRLVQQVQDGWQRPRSRKKQPADGETAQRYVLTAFDFSRAYDTVDHRLLRVRLLQQGIPLCLITWIWSFLRDRRAHTEVNGTKSRERIFRAGLPQGTVLAPTLFLLWAAPLADALKKIPGTTPYMYADDTATLCSGNTILVARRRAQQAADVLVQWALASKMRVASEKTQVLVLSQAPKDAVDCYIKVAGETVAAGAQLKLLGVTLDRTLHFGAHCRNLRQKTRPRIAQLKRLTGRDWGLREQQLRAVANGYVRGPQEHAAAAWLPATPASHVEILEREVRAAARVITGCPVSTRTHALLAEAGMPPVSARRLSLAARFLAKARAPAARGPAPHRRRRGGAGAPVLRHWLETGWTQWRPTNYEQDTGPGQPSTCTESGGTHRRSAPSAVIGDAGQDGAAPAAKRPTPRTMSFCGARR</sequence>
<protein>
    <submittedName>
        <fullName evidence="3">RNA-directed DNA polymerase from mobile element jockey</fullName>
    </submittedName>
</protein>
<dbReference type="Gene3D" id="3.60.10.10">
    <property type="entry name" value="Endonuclease/exonuclease/phosphatase"/>
    <property type="match status" value="1"/>
</dbReference>
<comment type="caution">
    <text evidence="3">The sequence shown here is derived from an EMBL/GenBank/DDBJ whole genome shotgun (WGS) entry which is preliminary data.</text>
</comment>
<feature type="region of interest" description="Disordered" evidence="1">
    <location>
        <begin position="977"/>
        <end position="1036"/>
    </location>
</feature>
<feature type="compositionally biased region" description="Low complexity" evidence="1">
    <location>
        <begin position="1010"/>
        <end position="1028"/>
    </location>
</feature>
<dbReference type="PANTHER" id="PTHR36688:SF2">
    <property type="entry name" value="ENDONUCLEASE_EXONUCLEASE_PHOSPHATASE DOMAIN-CONTAINING PROTEIN"/>
    <property type="match status" value="1"/>
</dbReference>
<dbReference type="Pfam" id="PF14529">
    <property type="entry name" value="Exo_endo_phos_2"/>
    <property type="match status" value="1"/>
</dbReference>
<proteinExistence type="predicted"/>
<organism evidence="3 4">
    <name type="scientific">Amphibalanus amphitrite</name>
    <name type="common">Striped barnacle</name>
    <name type="synonym">Balanus amphitrite</name>
    <dbReference type="NCBI Taxonomy" id="1232801"/>
    <lineage>
        <taxon>Eukaryota</taxon>
        <taxon>Metazoa</taxon>
        <taxon>Ecdysozoa</taxon>
        <taxon>Arthropoda</taxon>
        <taxon>Crustacea</taxon>
        <taxon>Multicrustacea</taxon>
        <taxon>Cirripedia</taxon>
        <taxon>Thoracica</taxon>
        <taxon>Thoracicalcarea</taxon>
        <taxon>Balanomorpha</taxon>
        <taxon>Balanoidea</taxon>
        <taxon>Balanidae</taxon>
        <taxon>Amphibalaninae</taxon>
        <taxon>Amphibalanus</taxon>
    </lineage>
</organism>
<keyword evidence="4" id="KW-1185">Reference proteome</keyword>
<dbReference type="CDD" id="cd01650">
    <property type="entry name" value="RT_nLTR_like"/>
    <property type="match status" value="1"/>
</dbReference>
<dbReference type="EMBL" id="VIIS01001380">
    <property type="protein sequence ID" value="KAF0299251.1"/>
    <property type="molecule type" value="Genomic_DNA"/>
</dbReference>
<dbReference type="InterPro" id="IPR036691">
    <property type="entry name" value="Endo/exonu/phosph_ase_sf"/>
</dbReference>
<feature type="compositionally biased region" description="Basic residues" evidence="1">
    <location>
        <begin position="26"/>
        <end position="36"/>
    </location>
</feature>
<evidence type="ECO:0000259" key="2">
    <source>
        <dbReference type="PROSITE" id="PS50878"/>
    </source>
</evidence>
<accession>A0A6A4WBF7</accession>
<dbReference type="Pfam" id="PF00078">
    <property type="entry name" value="RVT_1"/>
    <property type="match status" value="1"/>
</dbReference>
<evidence type="ECO:0000313" key="3">
    <source>
        <dbReference type="EMBL" id="KAF0299251.1"/>
    </source>
</evidence>
<dbReference type="InterPro" id="IPR005135">
    <property type="entry name" value="Endo/exonuclease/phosphatase"/>
</dbReference>
<dbReference type="SUPFAM" id="SSF56219">
    <property type="entry name" value="DNase I-like"/>
    <property type="match status" value="1"/>
</dbReference>
<dbReference type="SUPFAM" id="SSF56672">
    <property type="entry name" value="DNA/RNA polymerases"/>
    <property type="match status" value="1"/>
</dbReference>
<reference evidence="3 4" key="1">
    <citation type="submission" date="2019-07" db="EMBL/GenBank/DDBJ databases">
        <title>Draft genome assembly of a fouling barnacle, Amphibalanus amphitrite (Darwin, 1854): The first reference genome for Thecostraca.</title>
        <authorList>
            <person name="Kim W."/>
        </authorList>
    </citation>
    <scope>NUCLEOTIDE SEQUENCE [LARGE SCALE GENOMIC DNA]</scope>
    <source>
        <strain evidence="3">SNU_AA5</strain>
        <tissue evidence="3">Soma without cirri and trophi</tissue>
    </source>
</reference>
<dbReference type="InterPro" id="IPR000477">
    <property type="entry name" value="RT_dom"/>
</dbReference>
<keyword evidence="3" id="KW-0548">Nucleotidyltransferase</keyword>
<keyword evidence="3" id="KW-0695">RNA-directed DNA polymerase</keyword>
<feature type="compositionally biased region" description="Gly residues" evidence="1">
    <location>
        <begin position="14"/>
        <end position="25"/>
    </location>
</feature>
<name>A0A6A4WBF7_AMPAM</name>
<dbReference type="AlphaFoldDB" id="A0A6A4WBF7"/>
<feature type="compositionally biased region" description="Polar residues" evidence="1">
    <location>
        <begin position="977"/>
        <end position="997"/>
    </location>
</feature>
<dbReference type="Proteomes" id="UP000440578">
    <property type="component" value="Unassembled WGS sequence"/>
</dbReference>